<evidence type="ECO:0000313" key="6">
    <source>
        <dbReference type="EMBL" id="GMG87447.1"/>
    </source>
</evidence>
<dbReference type="PANTHER" id="PTHR47806:SF1">
    <property type="entry name" value="RIBOSOMAL PROTEIN UL3 GLUTAMINE METHYLTRANSFERASE"/>
    <property type="match status" value="1"/>
</dbReference>
<evidence type="ECO:0000313" key="7">
    <source>
        <dbReference type="Proteomes" id="UP001224392"/>
    </source>
</evidence>
<name>A0ABQ6LZH7_9GAMM</name>
<dbReference type="Pfam" id="PF05175">
    <property type="entry name" value="MTS"/>
    <property type="match status" value="1"/>
</dbReference>
<keyword evidence="1 4" id="KW-0489">Methyltransferase</keyword>
<feature type="domain" description="Methyltransferase small" evidence="5">
    <location>
        <begin position="134"/>
        <end position="213"/>
    </location>
</feature>
<comment type="catalytic activity">
    <reaction evidence="4">
        <text>L-glutaminyl-[ribosomal protein uL3] + S-adenosyl-L-methionine = N(5)-methyl-L-glutaminyl-[ribosomal protein uL3] + S-adenosyl-L-homocysteine + H(+)</text>
        <dbReference type="Rhea" id="RHEA:45020"/>
        <dbReference type="Rhea" id="RHEA-COMP:11063"/>
        <dbReference type="Rhea" id="RHEA-COMP:11064"/>
        <dbReference type="ChEBI" id="CHEBI:15378"/>
        <dbReference type="ChEBI" id="CHEBI:30011"/>
        <dbReference type="ChEBI" id="CHEBI:57856"/>
        <dbReference type="ChEBI" id="CHEBI:59789"/>
        <dbReference type="ChEBI" id="CHEBI:61891"/>
        <dbReference type="EC" id="2.1.1.298"/>
    </reaction>
</comment>
<dbReference type="InterPro" id="IPR002052">
    <property type="entry name" value="DNA_methylase_N6_adenine_CS"/>
</dbReference>
<dbReference type="PIRSF" id="PIRSF037167">
    <property type="entry name" value="Mtase_YfcB_prd"/>
    <property type="match status" value="1"/>
</dbReference>
<keyword evidence="6" id="KW-0687">Ribonucleoprotein</keyword>
<gene>
    <name evidence="4 6" type="primary">prmB</name>
    <name evidence="6" type="ORF">MNKW57_17680</name>
</gene>
<dbReference type="EMBL" id="BSYJ01000003">
    <property type="protein sequence ID" value="GMG87447.1"/>
    <property type="molecule type" value="Genomic_DNA"/>
</dbReference>
<keyword evidence="2 4" id="KW-0808">Transferase</keyword>
<dbReference type="HAMAP" id="MF_02125">
    <property type="entry name" value="L3_methyltr_PrmB"/>
    <property type="match status" value="1"/>
</dbReference>
<dbReference type="GO" id="GO:0032259">
    <property type="term" value="P:methylation"/>
    <property type="evidence" value="ECO:0007669"/>
    <property type="project" value="UniProtKB-KW"/>
</dbReference>
<keyword evidence="6" id="KW-0689">Ribosomal protein</keyword>
<keyword evidence="3 4" id="KW-0949">S-adenosyl-L-methionine</keyword>
<keyword evidence="7" id="KW-1185">Reference proteome</keyword>
<dbReference type="CDD" id="cd02440">
    <property type="entry name" value="AdoMet_MTases"/>
    <property type="match status" value="1"/>
</dbReference>
<dbReference type="InterPro" id="IPR017127">
    <property type="entry name" value="Ribosome_uL3_MTase"/>
</dbReference>
<dbReference type="NCBIfam" id="TIGR03533">
    <property type="entry name" value="L3_gln_methyl"/>
    <property type="match status" value="1"/>
</dbReference>
<dbReference type="PROSITE" id="PS00092">
    <property type="entry name" value="N6_MTASE"/>
    <property type="match status" value="1"/>
</dbReference>
<evidence type="ECO:0000256" key="2">
    <source>
        <dbReference type="ARBA" id="ARBA00022679"/>
    </source>
</evidence>
<sequence>MIEKREALTSELHTVLDFIRWGASRFNEADLWFGHGTDNAWDDAVLLVMHGLHLPVGSKPEVLSANLTMDERKSVLCLLERRFKDRVPTPYITNEAWFCEMPFYVDERVLVPRSPIAELIQTGFGPWAKGELTSVLDLCCGSGCIGIATAAQYPDVEVTLSDISADALEVARVNVDMHHLADHMMLVESDLFNNLKGASFDLILCNPPYVDADDLAQMPPEYQAEPSLALGSGDDGLDFTRRLLREAPNHLHAEGVLICEVGNSWVNLEQAFPNVPFTWIEFEHGGHGVFAITREELLAYKAFFA</sequence>
<dbReference type="PANTHER" id="PTHR47806">
    <property type="entry name" value="50S RIBOSOMAL PROTEIN L3 GLUTAMINE METHYLTRANSFERASE"/>
    <property type="match status" value="1"/>
</dbReference>
<comment type="similarity">
    <text evidence="4">Belongs to the protein N5-glutamine methyltransferase family. PrmB subfamily.</text>
</comment>
<dbReference type="GO" id="GO:0005840">
    <property type="term" value="C:ribosome"/>
    <property type="evidence" value="ECO:0007669"/>
    <property type="project" value="UniProtKB-KW"/>
</dbReference>
<dbReference type="NCBIfam" id="TIGR00536">
    <property type="entry name" value="hemK_fam"/>
    <property type="match status" value="1"/>
</dbReference>
<comment type="function">
    <text evidence="4">Methylates ribosomal protein uL3 on a specific glutamine residue.</text>
</comment>
<evidence type="ECO:0000256" key="3">
    <source>
        <dbReference type="ARBA" id="ARBA00022691"/>
    </source>
</evidence>
<dbReference type="Proteomes" id="UP001224392">
    <property type="component" value="Unassembled WGS sequence"/>
</dbReference>
<proteinExistence type="inferred from homology"/>
<accession>A0ABQ6LZH7</accession>
<organism evidence="6 7">
    <name type="scientific">Biformimicrobium ophioploci</name>
    <dbReference type="NCBI Taxonomy" id="3036711"/>
    <lineage>
        <taxon>Bacteria</taxon>
        <taxon>Pseudomonadati</taxon>
        <taxon>Pseudomonadota</taxon>
        <taxon>Gammaproteobacteria</taxon>
        <taxon>Cellvibrionales</taxon>
        <taxon>Microbulbiferaceae</taxon>
        <taxon>Biformimicrobium</taxon>
    </lineage>
</organism>
<evidence type="ECO:0000256" key="1">
    <source>
        <dbReference type="ARBA" id="ARBA00022603"/>
    </source>
</evidence>
<dbReference type="SUPFAM" id="SSF53335">
    <property type="entry name" value="S-adenosyl-L-methionine-dependent methyltransferases"/>
    <property type="match status" value="1"/>
</dbReference>
<reference evidence="6 7" key="1">
    <citation type="submission" date="2023-04" db="EMBL/GenBank/DDBJ databases">
        <title>Marinobulbifer ophiurae gen. nov., sp. Nov., isolate from tissue of brittle star Ophioplocus japonicus.</title>
        <authorList>
            <person name="Kawano K."/>
            <person name="Sawayama S."/>
            <person name="Nakagawa S."/>
        </authorList>
    </citation>
    <scope>NUCLEOTIDE SEQUENCE [LARGE SCALE GENOMIC DNA]</scope>
    <source>
        <strain evidence="6 7">NKW57</strain>
    </source>
</reference>
<dbReference type="InterPro" id="IPR029063">
    <property type="entry name" value="SAM-dependent_MTases_sf"/>
</dbReference>
<dbReference type="Gene3D" id="3.40.50.150">
    <property type="entry name" value="Vaccinia Virus protein VP39"/>
    <property type="match status" value="1"/>
</dbReference>
<dbReference type="RefSeq" id="WP_285764074.1">
    <property type="nucleotide sequence ID" value="NZ_BSYJ01000003.1"/>
</dbReference>
<dbReference type="GO" id="GO:0008168">
    <property type="term" value="F:methyltransferase activity"/>
    <property type="evidence" value="ECO:0007669"/>
    <property type="project" value="UniProtKB-KW"/>
</dbReference>
<dbReference type="EC" id="2.1.1.298" evidence="4"/>
<dbReference type="InterPro" id="IPR007848">
    <property type="entry name" value="Small_mtfrase_dom"/>
</dbReference>
<dbReference type="InterPro" id="IPR004556">
    <property type="entry name" value="HemK-like"/>
</dbReference>
<evidence type="ECO:0000259" key="5">
    <source>
        <dbReference type="Pfam" id="PF05175"/>
    </source>
</evidence>
<comment type="caution">
    <text evidence="6">The sequence shown here is derived from an EMBL/GenBank/DDBJ whole genome shotgun (WGS) entry which is preliminary data.</text>
</comment>
<evidence type="ECO:0000256" key="4">
    <source>
        <dbReference type="HAMAP-Rule" id="MF_02125"/>
    </source>
</evidence>
<protein>
    <recommendedName>
        <fullName evidence="4">Ribosomal protein uL3 glutamine methyltransferase</fullName>
        <shortName evidence="4">uL3 MTase</shortName>
        <ecNumber evidence="4">2.1.1.298</ecNumber>
    </recommendedName>
    <alternativeName>
        <fullName evidence="4">N5-glutamine methyltransferase PrmB</fullName>
    </alternativeName>
</protein>